<dbReference type="VEuPathDB" id="CryptoDB:Cvel_7070"/>
<reference evidence="4" key="1">
    <citation type="submission" date="2014-11" db="EMBL/GenBank/DDBJ databases">
        <authorList>
            <person name="Otto D Thomas"/>
            <person name="Naeem Raeece"/>
        </authorList>
    </citation>
    <scope>NUCLEOTIDE SEQUENCE</scope>
</reference>
<evidence type="ECO:0000259" key="3">
    <source>
        <dbReference type="PROSITE" id="PS50820"/>
    </source>
</evidence>
<feature type="compositionally biased region" description="Acidic residues" evidence="1">
    <location>
        <begin position="163"/>
        <end position="172"/>
    </location>
</feature>
<keyword evidence="2" id="KW-0472">Membrane</keyword>
<feature type="region of interest" description="Disordered" evidence="1">
    <location>
        <begin position="158"/>
        <end position="199"/>
    </location>
</feature>
<dbReference type="Gene3D" id="2.170.130.20">
    <property type="entry name" value="LCCL-like domain"/>
    <property type="match status" value="1"/>
</dbReference>
<feature type="compositionally biased region" description="Low complexity" evidence="1">
    <location>
        <begin position="58"/>
        <end position="76"/>
    </location>
</feature>
<dbReference type="EMBL" id="CDMZ01002858">
    <property type="protein sequence ID" value="CEM44176.1"/>
    <property type="molecule type" value="Genomic_DNA"/>
</dbReference>
<evidence type="ECO:0000256" key="1">
    <source>
        <dbReference type="SAM" id="MobiDB-lite"/>
    </source>
</evidence>
<feature type="transmembrane region" description="Helical" evidence="2">
    <location>
        <begin position="236"/>
        <end position="261"/>
    </location>
</feature>
<dbReference type="InterPro" id="IPR004043">
    <property type="entry name" value="LCCL"/>
</dbReference>
<evidence type="ECO:0000256" key="2">
    <source>
        <dbReference type="SAM" id="Phobius"/>
    </source>
</evidence>
<feature type="transmembrane region" description="Helical" evidence="2">
    <location>
        <begin position="352"/>
        <end position="374"/>
    </location>
</feature>
<name>A0A0G4HJB5_9ALVE</name>
<feature type="compositionally biased region" description="Polar residues" evidence="1">
    <location>
        <begin position="1"/>
        <end position="10"/>
    </location>
</feature>
<feature type="compositionally biased region" description="Basic and acidic residues" evidence="1">
    <location>
        <begin position="130"/>
        <end position="144"/>
    </location>
</feature>
<dbReference type="PROSITE" id="PS50820">
    <property type="entry name" value="LCCL"/>
    <property type="match status" value="1"/>
</dbReference>
<feature type="compositionally biased region" description="Acidic residues" evidence="1">
    <location>
        <begin position="111"/>
        <end position="129"/>
    </location>
</feature>
<feature type="compositionally biased region" description="Basic and acidic residues" evidence="1">
    <location>
        <begin position="183"/>
        <end position="194"/>
    </location>
</feature>
<feature type="transmembrane region" description="Helical" evidence="2">
    <location>
        <begin position="394"/>
        <end position="414"/>
    </location>
</feature>
<dbReference type="SMART" id="SM00603">
    <property type="entry name" value="LCCL"/>
    <property type="match status" value="1"/>
</dbReference>
<accession>A0A0G4HJB5</accession>
<dbReference type="PANTHER" id="PTHR31331">
    <property type="entry name" value="LCCL DOMAIN PROTEIN (AFU_ORTHOLOGUE AFUA_5G08630)"/>
    <property type="match status" value="1"/>
</dbReference>
<feature type="transmembrane region" description="Helical" evidence="2">
    <location>
        <begin position="324"/>
        <end position="346"/>
    </location>
</feature>
<dbReference type="InterPro" id="IPR036609">
    <property type="entry name" value="LCCL_sf"/>
</dbReference>
<organism evidence="4">
    <name type="scientific">Chromera velia CCMP2878</name>
    <dbReference type="NCBI Taxonomy" id="1169474"/>
    <lineage>
        <taxon>Eukaryota</taxon>
        <taxon>Sar</taxon>
        <taxon>Alveolata</taxon>
        <taxon>Colpodellida</taxon>
        <taxon>Chromeraceae</taxon>
        <taxon>Chromera</taxon>
    </lineage>
</organism>
<keyword evidence="2" id="KW-1133">Transmembrane helix</keyword>
<sequence length="658" mass="70937">MDSRRTTSVVPSDAGGGGGGGGGPPDPRNFLSPPTDAMMIGQALSDPGSRPVTPGIARSSTNLSSVSRSGRSVRLGPKTHKSQQARLDDRIDDMEENLQQSVVDPVRGEGDGNEGEDEKEDETDEDDDAREMFSEEGRDDDRTRQKALSQVLASLRMERKEASDDEEMDGLEEGGGLQGRSIGRKDEETEGERKKLTRQRLKNLSVQESQYKSHVDATVKRAREVRANWFTGLQAVIILLLFGFAEIAVVCTLLGMYYAGVATPYDLFSASLRILRPSMEILVGGAAISGALWVTVVLGLIAGRGRVGGAYLGYYFVVEWARRWLTVRIFLGTIPSGVGVMLAWFASAGEGLVRGGLCLAASLLCAFSVSLWAWWVRFYLPADGSERKAHWNTLLDIAGASALLYMGFAIALQAGDSVFPLKYRTCAQGYNSAMPVYVPTSKQWFCVKVGERAWLGRESEGGTTEVSCTTTYNSAFGFDYQAHMILCPSGCIGQSDNIRVVGCGVYTSDSAMCLAAINAGALDDAGGETKVLGRVGAETYETCSSNSVDTESLTPSSASDYNAFTFDKGDYREFIQISKVTLDDYGDSGVIESKPWTRLNYTASFLVTGLSAKKTTMRPSITNGITFEFCKPSSKQCGSNSTGDPSFGVQTQAAESFG</sequence>
<dbReference type="SUPFAM" id="SSF69848">
    <property type="entry name" value="LCCL domain"/>
    <property type="match status" value="1"/>
</dbReference>
<feature type="domain" description="LCCL" evidence="3">
    <location>
        <begin position="462"/>
        <end position="560"/>
    </location>
</feature>
<gene>
    <name evidence="4" type="ORF">Cvel_7070</name>
</gene>
<dbReference type="AlphaFoldDB" id="A0A0G4HJB5"/>
<protein>
    <recommendedName>
        <fullName evidence="3">LCCL domain-containing protein</fullName>
    </recommendedName>
</protein>
<keyword evidence="2" id="KW-0812">Transmembrane</keyword>
<dbReference type="InterPro" id="IPR051957">
    <property type="entry name" value="CRISP-LCCL_domain"/>
</dbReference>
<feature type="compositionally biased region" description="Gly residues" evidence="1">
    <location>
        <begin position="14"/>
        <end position="23"/>
    </location>
</feature>
<dbReference type="Pfam" id="PF03815">
    <property type="entry name" value="LCCL"/>
    <property type="match status" value="1"/>
</dbReference>
<proteinExistence type="predicted"/>
<evidence type="ECO:0000313" key="4">
    <source>
        <dbReference type="EMBL" id="CEM44176.1"/>
    </source>
</evidence>
<dbReference type="PANTHER" id="PTHR31331:SF1">
    <property type="entry name" value="CYSTEINE RICH SECRETORY PROTEIN LCCL DOMAIN CONTAINING 2"/>
    <property type="match status" value="1"/>
</dbReference>
<feature type="transmembrane region" description="Helical" evidence="2">
    <location>
        <begin position="281"/>
        <end position="303"/>
    </location>
</feature>
<feature type="region of interest" description="Disordered" evidence="1">
    <location>
        <begin position="638"/>
        <end position="658"/>
    </location>
</feature>
<feature type="region of interest" description="Disordered" evidence="1">
    <location>
        <begin position="1"/>
        <end position="145"/>
    </location>
</feature>